<dbReference type="OrthoDB" id="9803027at2"/>
<dbReference type="GO" id="GO:0004038">
    <property type="term" value="F:allantoinase activity"/>
    <property type="evidence" value="ECO:0007669"/>
    <property type="project" value="TreeGrafter"/>
</dbReference>
<dbReference type="Gene3D" id="2.30.40.10">
    <property type="entry name" value="Urease, subunit C, domain 1"/>
    <property type="match status" value="1"/>
</dbReference>
<protein>
    <recommendedName>
        <fullName evidence="1">Amidohydrolase-related domain-containing protein</fullName>
    </recommendedName>
</protein>
<accession>A0A5C4J448</accession>
<name>A0A5C4J448_9ACTN</name>
<evidence type="ECO:0000313" key="2">
    <source>
        <dbReference type="EMBL" id="TMQ91591.1"/>
    </source>
</evidence>
<comment type="caution">
    <text evidence="2">The sequence shown here is derived from an EMBL/GenBank/DDBJ whole genome shotgun (WGS) entry which is preliminary data.</text>
</comment>
<dbReference type="AlphaFoldDB" id="A0A5C4J448"/>
<dbReference type="InterPro" id="IPR032466">
    <property type="entry name" value="Metal_Hydrolase"/>
</dbReference>
<dbReference type="PANTHER" id="PTHR43668:SF2">
    <property type="entry name" value="ALLANTOINASE"/>
    <property type="match status" value="1"/>
</dbReference>
<dbReference type="SUPFAM" id="SSF51338">
    <property type="entry name" value="Composite domain of metallo-dependent hydrolases"/>
    <property type="match status" value="1"/>
</dbReference>
<dbReference type="Proteomes" id="UP000309174">
    <property type="component" value="Unassembled WGS sequence"/>
</dbReference>
<dbReference type="GO" id="GO:0006145">
    <property type="term" value="P:purine nucleobase catabolic process"/>
    <property type="evidence" value="ECO:0007669"/>
    <property type="project" value="TreeGrafter"/>
</dbReference>
<dbReference type="PANTHER" id="PTHR43668">
    <property type="entry name" value="ALLANTOINASE"/>
    <property type="match status" value="1"/>
</dbReference>
<dbReference type="Gene3D" id="3.20.20.140">
    <property type="entry name" value="Metal-dependent hydrolases"/>
    <property type="match status" value="1"/>
</dbReference>
<dbReference type="InterPro" id="IPR011059">
    <property type="entry name" value="Metal-dep_hydrolase_composite"/>
</dbReference>
<feature type="domain" description="Amidohydrolase-related" evidence="1">
    <location>
        <begin position="89"/>
        <end position="172"/>
    </location>
</feature>
<dbReference type="GO" id="GO:0005737">
    <property type="term" value="C:cytoplasm"/>
    <property type="evidence" value="ECO:0007669"/>
    <property type="project" value="TreeGrafter"/>
</dbReference>
<organism evidence="2 3">
    <name type="scientific">Actinomadura soli</name>
    <dbReference type="NCBI Taxonomy" id="2508997"/>
    <lineage>
        <taxon>Bacteria</taxon>
        <taxon>Bacillati</taxon>
        <taxon>Actinomycetota</taxon>
        <taxon>Actinomycetes</taxon>
        <taxon>Streptosporangiales</taxon>
        <taxon>Thermomonosporaceae</taxon>
        <taxon>Actinomadura</taxon>
    </lineage>
</organism>
<gene>
    <name evidence="2" type="ORF">ETD83_30175</name>
</gene>
<reference evidence="2 3" key="1">
    <citation type="submission" date="2019-05" db="EMBL/GenBank/DDBJ databases">
        <title>Draft genome sequence of Actinomadura sp. 14C53.</title>
        <authorList>
            <person name="Saricaoglu S."/>
            <person name="Isik K."/>
        </authorList>
    </citation>
    <scope>NUCLEOTIDE SEQUENCE [LARGE SCALE GENOMIC DNA]</scope>
    <source>
        <strain evidence="2 3">14C53</strain>
    </source>
</reference>
<dbReference type="InterPro" id="IPR006680">
    <property type="entry name" value="Amidohydro-rel"/>
</dbReference>
<evidence type="ECO:0000259" key="1">
    <source>
        <dbReference type="Pfam" id="PF01979"/>
    </source>
</evidence>
<dbReference type="SUPFAM" id="SSF51556">
    <property type="entry name" value="Metallo-dependent hydrolases"/>
    <property type="match status" value="1"/>
</dbReference>
<dbReference type="InterPro" id="IPR050138">
    <property type="entry name" value="DHOase/Allantoinase_Hydrolase"/>
</dbReference>
<evidence type="ECO:0000313" key="3">
    <source>
        <dbReference type="Proteomes" id="UP000309174"/>
    </source>
</evidence>
<proteinExistence type="predicted"/>
<dbReference type="EMBL" id="VCKW01000200">
    <property type="protein sequence ID" value="TMQ91591.1"/>
    <property type="molecule type" value="Genomic_DNA"/>
</dbReference>
<dbReference type="Pfam" id="PF01979">
    <property type="entry name" value="Amidohydro_1"/>
    <property type="match status" value="1"/>
</dbReference>
<sequence length="197" mass="21747">MFAETCPQYLLLREDEVLEHGPFRKFTPPARARHDADEGETWRLLRDGPLTHVSSDHAPSTREQKTSGGIWDVHFGLPGLDTTMPALLDAAARQLISYEDVARLYAEVPARLYGLWPRKGRVAPGFDADLVLVDPSRVWTARDAGVHSKAGWTPYDGRAFTGRVVRTYLCGDLVAEDGEPADARTGRFLPGPGLRPG</sequence>
<keyword evidence="3" id="KW-1185">Reference proteome</keyword>